<sequence length="337" mass="39745">MDDPISQNPPAGVPFGPELPPSYLTPPETSTPILRLANETLDNIFRRLALPNEPEPDPDVLQSNEYKTNYRLLHYYRPPTQPVQVINGLDHRDRGRRPLALLSTVCKRFGHICSRLVWHSLTLFCKKEVWEIENTVRMNPDKARYIRYVKRQNIQYTFNKHDIRHRRALKDMVRMVRSWERDGLINEKGVVLTFRIEIYGSELHRQWIPSDWETQVYRSFGLGVNSREELNELLEKDGSKVVVGEVEWCSEFEQLGDLSRREKKPKKAARHSRGKEYRVKFWNAEYESLVPRHLQSKAEWVEQLMELGRKTRIIMDEELKERKRAAVSAVDWTPDSV</sequence>
<feature type="region of interest" description="Disordered" evidence="1">
    <location>
        <begin position="1"/>
        <end position="28"/>
    </location>
</feature>
<protein>
    <submittedName>
        <fullName evidence="2">Uncharacterized protein</fullName>
    </submittedName>
</protein>
<name>A0A3N4IRP7_ASCIM</name>
<dbReference type="Proteomes" id="UP000275078">
    <property type="component" value="Unassembled WGS sequence"/>
</dbReference>
<dbReference type="AlphaFoldDB" id="A0A3N4IRP7"/>
<accession>A0A3N4IRP7</accession>
<evidence type="ECO:0000313" key="3">
    <source>
        <dbReference type="Proteomes" id="UP000275078"/>
    </source>
</evidence>
<dbReference type="EMBL" id="ML119645">
    <property type="protein sequence ID" value="RPA88097.1"/>
    <property type="molecule type" value="Genomic_DNA"/>
</dbReference>
<gene>
    <name evidence="2" type="ORF">BJ508DRAFT_320201</name>
</gene>
<keyword evidence="3" id="KW-1185">Reference proteome</keyword>
<organism evidence="2 3">
    <name type="scientific">Ascobolus immersus RN42</name>
    <dbReference type="NCBI Taxonomy" id="1160509"/>
    <lineage>
        <taxon>Eukaryota</taxon>
        <taxon>Fungi</taxon>
        <taxon>Dikarya</taxon>
        <taxon>Ascomycota</taxon>
        <taxon>Pezizomycotina</taxon>
        <taxon>Pezizomycetes</taxon>
        <taxon>Pezizales</taxon>
        <taxon>Ascobolaceae</taxon>
        <taxon>Ascobolus</taxon>
    </lineage>
</organism>
<reference evidence="2 3" key="1">
    <citation type="journal article" date="2018" name="Nat. Ecol. Evol.">
        <title>Pezizomycetes genomes reveal the molecular basis of ectomycorrhizal truffle lifestyle.</title>
        <authorList>
            <person name="Murat C."/>
            <person name="Payen T."/>
            <person name="Noel B."/>
            <person name="Kuo A."/>
            <person name="Morin E."/>
            <person name="Chen J."/>
            <person name="Kohler A."/>
            <person name="Krizsan K."/>
            <person name="Balestrini R."/>
            <person name="Da Silva C."/>
            <person name="Montanini B."/>
            <person name="Hainaut M."/>
            <person name="Levati E."/>
            <person name="Barry K.W."/>
            <person name="Belfiori B."/>
            <person name="Cichocki N."/>
            <person name="Clum A."/>
            <person name="Dockter R.B."/>
            <person name="Fauchery L."/>
            <person name="Guy J."/>
            <person name="Iotti M."/>
            <person name="Le Tacon F."/>
            <person name="Lindquist E.A."/>
            <person name="Lipzen A."/>
            <person name="Malagnac F."/>
            <person name="Mello A."/>
            <person name="Molinier V."/>
            <person name="Miyauchi S."/>
            <person name="Poulain J."/>
            <person name="Riccioni C."/>
            <person name="Rubini A."/>
            <person name="Sitrit Y."/>
            <person name="Splivallo R."/>
            <person name="Traeger S."/>
            <person name="Wang M."/>
            <person name="Zifcakova L."/>
            <person name="Wipf D."/>
            <person name="Zambonelli A."/>
            <person name="Paolocci F."/>
            <person name="Nowrousian M."/>
            <person name="Ottonello S."/>
            <person name="Baldrian P."/>
            <person name="Spatafora J.W."/>
            <person name="Henrissat B."/>
            <person name="Nagy L.G."/>
            <person name="Aury J.M."/>
            <person name="Wincker P."/>
            <person name="Grigoriev I.V."/>
            <person name="Bonfante P."/>
            <person name="Martin F.M."/>
        </authorList>
    </citation>
    <scope>NUCLEOTIDE SEQUENCE [LARGE SCALE GENOMIC DNA]</scope>
    <source>
        <strain evidence="2 3">RN42</strain>
    </source>
</reference>
<proteinExistence type="predicted"/>
<evidence type="ECO:0000313" key="2">
    <source>
        <dbReference type="EMBL" id="RPA88097.1"/>
    </source>
</evidence>
<evidence type="ECO:0000256" key="1">
    <source>
        <dbReference type="SAM" id="MobiDB-lite"/>
    </source>
</evidence>